<sequence length="393" mass="42199">MPLPVDRALVREWDAPRARVESRDDPMGDSTSSVRFFVRARLCLGCAVWDSGEKDLRPVRQGRNQGGTMPIDEAREGPLIRTTTVVDLPTLLGRPDGAAIPRRELEDARMLDTTGRGLATPVDRIIYAPPAFPALATFPVPRALPAMPPLIAPPNPPAQAPHARRHPSRHRPAEPQAPAALLPLFRTCHALHAQLRFGGNPTLWGQIGRAKFARALVGGAAGGAGRVAHGAAAAARDDEWGGKRRTAAFPFCSRSSLPSVVPCARCDVNARLAARRRSVCVRSPPCARPAVHTRYTVTAPPRRRWTARPGRGAPSAVSVPASGSVHLHAVSPAPPAAVTLHFRQRVLSSTPGQQKMGTSIREDACWMQKLTAASARSNFLDQSSRSPLVITSD</sequence>
<name>A0AAD7GCK3_MYCRO</name>
<organism evidence="2 3">
    <name type="scientific">Mycena rosella</name>
    <name type="common">Pink bonnet</name>
    <name type="synonym">Agaricus rosellus</name>
    <dbReference type="NCBI Taxonomy" id="1033263"/>
    <lineage>
        <taxon>Eukaryota</taxon>
        <taxon>Fungi</taxon>
        <taxon>Dikarya</taxon>
        <taxon>Basidiomycota</taxon>
        <taxon>Agaricomycotina</taxon>
        <taxon>Agaricomycetes</taxon>
        <taxon>Agaricomycetidae</taxon>
        <taxon>Agaricales</taxon>
        <taxon>Marasmiineae</taxon>
        <taxon>Mycenaceae</taxon>
        <taxon>Mycena</taxon>
    </lineage>
</organism>
<dbReference type="Proteomes" id="UP001221757">
    <property type="component" value="Unassembled WGS sequence"/>
</dbReference>
<accession>A0AAD7GCK3</accession>
<evidence type="ECO:0000313" key="3">
    <source>
        <dbReference type="Proteomes" id="UP001221757"/>
    </source>
</evidence>
<feature type="region of interest" description="Disordered" evidence="1">
    <location>
        <begin position="152"/>
        <end position="174"/>
    </location>
</feature>
<gene>
    <name evidence="2" type="ORF">B0H17DRAFT_1299597</name>
</gene>
<dbReference type="AlphaFoldDB" id="A0AAD7GCK3"/>
<protein>
    <submittedName>
        <fullName evidence="2">Uncharacterized protein</fullName>
    </submittedName>
</protein>
<comment type="caution">
    <text evidence="2">The sequence shown here is derived from an EMBL/GenBank/DDBJ whole genome shotgun (WGS) entry which is preliminary data.</text>
</comment>
<proteinExistence type="predicted"/>
<dbReference type="EMBL" id="JARKIE010000082">
    <property type="protein sequence ID" value="KAJ7688061.1"/>
    <property type="molecule type" value="Genomic_DNA"/>
</dbReference>
<evidence type="ECO:0000256" key="1">
    <source>
        <dbReference type="SAM" id="MobiDB-lite"/>
    </source>
</evidence>
<reference evidence="2" key="1">
    <citation type="submission" date="2023-03" db="EMBL/GenBank/DDBJ databases">
        <title>Massive genome expansion in bonnet fungi (Mycena s.s.) driven by repeated elements and novel gene families across ecological guilds.</title>
        <authorList>
            <consortium name="Lawrence Berkeley National Laboratory"/>
            <person name="Harder C.B."/>
            <person name="Miyauchi S."/>
            <person name="Viragh M."/>
            <person name="Kuo A."/>
            <person name="Thoen E."/>
            <person name="Andreopoulos B."/>
            <person name="Lu D."/>
            <person name="Skrede I."/>
            <person name="Drula E."/>
            <person name="Henrissat B."/>
            <person name="Morin E."/>
            <person name="Kohler A."/>
            <person name="Barry K."/>
            <person name="LaButti K."/>
            <person name="Morin E."/>
            <person name="Salamov A."/>
            <person name="Lipzen A."/>
            <person name="Mereny Z."/>
            <person name="Hegedus B."/>
            <person name="Baldrian P."/>
            <person name="Stursova M."/>
            <person name="Weitz H."/>
            <person name="Taylor A."/>
            <person name="Grigoriev I.V."/>
            <person name="Nagy L.G."/>
            <person name="Martin F."/>
            <person name="Kauserud H."/>
        </authorList>
    </citation>
    <scope>NUCLEOTIDE SEQUENCE</scope>
    <source>
        <strain evidence="2">CBHHK067</strain>
    </source>
</reference>
<evidence type="ECO:0000313" key="2">
    <source>
        <dbReference type="EMBL" id="KAJ7688061.1"/>
    </source>
</evidence>
<keyword evidence="3" id="KW-1185">Reference proteome</keyword>